<name>A0A0E9X3Z7_ANGAN</name>
<proteinExistence type="predicted"/>
<organism evidence="1">
    <name type="scientific">Anguilla anguilla</name>
    <name type="common">European freshwater eel</name>
    <name type="synonym">Muraena anguilla</name>
    <dbReference type="NCBI Taxonomy" id="7936"/>
    <lineage>
        <taxon>Eukaryota</taxon>
        <taxon>Metazoa</taxon>
        <taxon>Chordata</taxon>
        <taxon>Craniata</taxon>
        <taxon>Vertebrata</taxon>
        <taxon>Euteleostomi</taxon>
        <taxon>Actinopterygii</taxon>
        <taxon>Neopterygii</taxon>
        <taxon>Teleostei</taxon>
        <taxon>Anguilliformes</taxon>
        <taxon>Anguillidae</taxon>
        <taxon>Anguilla</taxon>
    </lineage>
</organism>
<protein>
    <submittedName>
        <fullName evidence="1">Uncharacterized protein</fullName>
    </submittedName>
</protein>
<evidence type="ECO:0000313" key="1">
    <source>
        <dbReference type="EMBL" id="JAH96403.1"/>
    </source>
</evidence>
<accession>A0A0E9X3Z7</accession>
<reference evidence="1" key="2">
    <citation type="journal article" date="2015" name="Fish Shellfish Immunol.">
        <title>Early steps in the European eel (Anguilla anguilla)-Vibrio vulnificus interaction in the gills: Role of the RtxA13 toxin.</title>
        <authorList>
            <person name="Callol A."/>
            <person name="Pajuelo D."/>
            <person name="Ebbesson L."/>
            <person name="Teles M."/>
            <person name="MacKenzie S."/>
            <person name="Amaro C."/>
        </authorList>
    </citation>
    <scope>NUCLEOTIDE SEQUENCE</scope>
</reference>
<reference evidence="1" key="1">
    <citation type="submission" date="2014-11" db="EMBL/GenBank/DDBJ databases">
        <authorList>
            <person name="Amaro Gonzalez C."/>
        </authorList>
    </citation>
    <scope>NUCLEOTIDE SEQUENCE</scope>
</reference>
<dbReference type="EMBL" id="GBXM01012174">
    <property type="protein sequence ID" value="JAH96403.1"/>
    <property type="molecule type" value="Transcribed_RNA"/>
</dbReference>
<dbReference type="AlphaFoldDB" id="A0A0E9X3Z7"/>
<sequence>MEVFTFPHFTKHNMGFTFLSGTRNIWDAYWHRHTFRFKASNLKRHNSPKFTTPITDWETGPIFETLSNQLLYIMTIIIAHGRHKFKISF</sequence>